<keyword evidence="1" id="KW-0812">Transmembrane</keyword>
<keyword evidence="1" id="KW-1133">Transmembrane helix</keyword>
<feature type="transmembrane region" description="Helical" evidence="1">
    <location>
        <begin position="7"/>
        <end position="29"/>
    </location>
</feature>
<keyword evidence="3" id="KW-1185">Reference proteome</keyword>
<feature type="transmembrane region" description="Helical" evidence="1">
    <location>
        <begin position="119"/>
        <end position="141"/>
    </location>
</feature>
<accession>A0ABQ6R863</accession>
<feature type="transmembrane region" description="Helical" evidence="1">
    <location>
        <begin position="147"/>
        <end position="164"/>
    </location>
</feature>
<dbReference type="RefSeq" id="WP_149459198.1">
    <property type="nucleotide sequence ID" value="NZ_SCWC02000004.1"/>
</dbReference>
<feature type="transmembrane region" description="Helical" evidence="1">
    <location>
        <begin position="92"/>
        <end position="112"/>
    </location>
</feature>
<feature type="transmembrane region" description="Helical" evidence="1">
    <location>
        <begin position="169"/>
        <end position="185"/>
    </location>
</feature>
<reference evidence="2 3" key="1">
    <citation type="submission" date="2019-09" db="EMBL/GenBank/DDBJ databases">
        <authorList>
            <person name="Mazhar S."/>
            <person name="Altermann E."/>
            <person name="Hill C."/>
            <person name="Mcauliffe O."/>
        </authorList>
    </citation>
    <scope>NUCLEOTIDE SEQUENCE [LARGE SCALE GENOMIC DNA]</scope>
    <source>
        <strain evidence="2 3">ATCC 51831</strain>
    </source>
</reference>
<dbReference type="EMBL" id="SCWC02000004">
    <property type="protein sequence ID" value="KAA1039304.1"/>
    <property type="molecule type" value="Genomic_DNA"/>
</dbReference>
<feature type="transmembrane region" description="Helical" evidence="1">
    <location>
        <begin position="360"/>
        <end position="380"/>
    </location>
</feature>
<dbReference type="Proteomes" id="UP000295735">
    <property type="component" value="Unassembled WGS sequence"/>
</dbReference>
<protein>
    <submittedName>
        <fullName evidence="2">Uncharacterized protein</fullName>
    </submittedName>
</protein>
<feature type="transmembrane region" description="Helical" evidence="1">
    <location>
        <begin position="191"/>
        <end position="207"/>
    </location>
</feature>
<feature type="transmembrane region" description="Helical" evidence="1">
    <location>
        <begin position="214"/>
        <end position="232"/>
    </location>
</feature>
<proteinExistence type="predicted"/>
<evidence type="ECO:0000313" key="3">
    <source>
        <dbReference type="Proteomes" id="UP000295735"/>
    </source>
</evidence>
<organism evidence="2 3">
    <name type="scientific">Macrococcus equipercicus</name>
    <dbReference type="NCBI Taxonomy" id="69967"/>
    <lineage>
        <taxon>Bacteria</taxon>
        <taxon>Bacillati</taxon>
        <taxon>Bacillota</taxon>
        <taxon>Bacilli</taxon>
        <taxon>Bacillales</taxon>
        <taxon>Staphylococcaceae</taxon>
        <taxon>Macrococcus</taxon>
    </lineage>
</organism>
<evidence type="ECO:0000313" key="2">
    <source>
        <dbReference type="EMBL" id="KAA1039304.1"/>
    </source>
</evidence>
<feature type="transmembrane region" description="Helical" evidence="1">
    <location>
        <begin position="300"/>
        <end position="321"/>
    </location>
</feature>
<gene>
    <name evidence="2" type="ORF">ERX35_006955</name>
</gene>
<sequence length="392" mass="45017">MEKSIKSILFIAILFITYIFILNTTLYYLSIAIGYHGLAIPLLGGGDDGEFYYNNALILKNGGNAIITSVHVSVLGYLLKLLNTDYIFVLKMWNIIGAIIYTLVSYFLISILVNKKLIFYVYTLLLLLTSVYISFIYNISISLLRDIWIIDFYLLSIVLLILFLKSKNFIKLLYLVPLTLSIVLLMNYRDYAAASFIIASIIFIIFNRKNHNANPLWIISSLIIAIGIYYTFLRNLALPIVGLSMYDALEYRQMGTEMFGGGSQMNISLNQSNYILFLGNYIYSLISNAIGPLPVQIRSFSSLVLFLLESLPIIGMLIYLWYKRVDLVYEDRLLLVQSLVWFMFIGVTNDNMGTAARLRIPGYIFIFIIFAKTFSTYYWGREKHSIKQKINL</sequence>
<name>A0ABQ6R863_9STAP</name>
<keyword evidence="1" id="KW-0472">Membrane</keyword>
<comment type="caution">
    <text evidence="2">The sequence shown here is derived from an EMBL/GenBank/DDBJ whole genome shotgun (WGS) entry which is preliminary data.</text>
</comment>
<evidence type="ECO:0000256" key="1">
    <source>
        <dbReference type="SAM" id="Phobius"/>
    </source>
</evidence>